<organism evidence="2 3">
    <name type="scientific">Testicularia cyperi</name>
    <dbReference type="NCBI Taxonomy" id="1882483"/>
    <lineage>
        <taxon>Eukaryota</taxon>
        <taxon>Fungi</taxon>
        <taxon>Dikarya</taxon>
        <taxon>Basidiomycota</taxon>
        <taxon>Ustilaginomycotina</taxon>
        <taxon>Ustilaginomycetes</taxon>
        <taxon>Ustilaginales</taxon>
        <taxon>Anthracoideaceae</taxon>
        <taxon>Testicularia</taxon>
    </lineage>
</organism>
<evidence type="ECO:0000256" key="1">
    <source>
        <dbReference type="SAM" id="MobiDB-lite"/>
    </source>
</evidence>
<dbReference type="OrthoDB" id="2549153at2759"/>
<name>A0A317XGF2_9BASI</name>
<feature type="region of interest" description="Disordered" evidence="1">
    <location>
        <begin position="142"/>
        <end position="164"/>
    </location>
</feature>
<feature type="compositionally biased region" description="Basic residues" evidence="1">
    <location>
        <begin position="315"/>
        <end position="325"/>
    </location>
</feature>
<proteinExistence type="predicted"/>
<evidence type="ECO:0000313" key="3">
    <source>
        <dbReference type="Proteomes" id="UP000246740"/>
    </source>
</evidence>
<dbReference type="InParanoid" id="A0A317XGF2"/>
<feature type="non-terminal residue" evidence="2">
    <location>
        <position position="334"/>
    </location>
</feature>
<reference evidence="2 3" key="1">
    <citation type="journal article" date="2018" name="Mol. Biol. Evol.">
        <title>Broad Genomic Sampling Reveals a Smut Pathogenic Ancestry of the Fungal Clade Ustilaginomycotina.</title>
        <authorList>
            <person name="Kijpornyongpan T."/>
            <person name="Mondo S.J."/>
            <person name="Barry K."/>
            <person name="Sandor L."/>
            <person name="Lee J."/>
            <person name="Lipzen A."/>
            <person name="Pangilinan J."/>
            <person name="LaButti K."/>
            <person name="Hainaut M."/>
            <person name="Henrissat B."/>
            <person name="Grigoriev I.V."/>
            <person name="Spatafora J.W."/>
            <person name="Aime M.C."/>
        </authorList>
    </citation>
    <scope>NUCLEOTIDE SEQUENCE [LARGE SCALE GENOMIC DNA]</scope>
    <source>
        <strain evidence="2 3">MCA 3645</strain>
    </source>
</reference>
<dbReference type="Proteomes" id="UP000246740">
    <property type="component" value="Unassembled WGS sequence"/>
</dbReference>
<gene>
    <name evidence="2" type="ORF">BCV70DRAFT_148583</name>
</gene>
<protein>
    <submittedName>
        <fullName evidence="2">Uncharacterized protein</fullName>
    </submittedName>
</protein>
<evidence type="ECO:0000313" key="2">
    <source>
        <dbReference type="EMBL" id="PWY97434.1"/>
    </source>
</evidence>
<feature type="non-terminal residue" evidence="2">
    <location>
        <position position="1"/>
    </location>
</feature>
<keyword evidence="3" id="KW-1185">Reference proteome</keyword>
<dbReference type="AlphaFoldDB" id="A0A317XGF2"/>
<sequence length="334" mass="36090">PSYDMSSTTLARVPSYGAATVSAFPNQLPCSLTIKNLDRSKDPILFLTEDNRIVYELAQLVHTRHTSADETLYQNLMAGGGFSAASRVYVASDRSTPYALRKHVASATYEIIELGPDGSFGSCTKIQTKGFFKNKYHLELPSASSSSPTSSPNPNSASGSGSSTPVSKLAGSEFYLKGSLKGLNITLRHVSNGTKTDLLELSKGVTATQAHFAPLPDSLTGLVTGPFLVAAAYAALDIHREHIQTFTTDENLEELQARVRPSTWDSLFLQAGESSKKQKEFSQQLESERLRDYNEAVHAKAAYPNGIIPAQRSSSRSRSRSHSRSASRTASPAP</sequence>
<accession>A0A317XGF2</accession>
<dbReference type="EMBL" id="KZ819208">
    <property type="protein sequence ID" value="PWY97434.1"/>
    <property type="molecule type" value="Genomic_DNA"/>
</dbReference>
<feature type="region of interest" description="Disordered" evidence="1">
    <location>
        <begin position="301"/>
        <end position="334"/>
    </location>
</feature>